<evidence type="ECO:0000313" key="2">
    <source>
        <dbReference type="Proteomes" id="UP001519460"/>
    </source>
</evidence>
<sequence length="184" mass="21221">MWSCARHLVKPGNYRLIDRHFLVHWHHRVSVKLDMSGSVLSANGFHYANKSSDSAIKGPYLGLWRTPRGIKNKHHVTISTNTELCGIHKRFLCQKPQEKPRQISTTSALIISPQSREKHPDTSNRFRRLFTWLREFFDQNPVRYATQLTSFFLMPGADKPGGCQRGCCLPWQRNTAYPTQDGES</sequence>
<comment type="caution">
    <text evidence="1">The sequence shown here is derived from an EMBL/GenBank/DDBJ whole genome shotgun (WGS) entry which is preliminary data.</text>
</comment>
<evidence type="ECO:0000313" key="1">
    <source>
        <dbReference type="EMBL" id="KAK7466035.1"/>
    </source>
</evidence>
<reference evidence="1 2" key="1">
    <citation type="journal article" date="2023" name="Sci. Data">
        <title>Genome assembly of the Korean intertidal mud-creeper Batillaria attramentaria.</title>
        <authorList>
            <person name="Patra A.K."/>
            <person name="Ho P.T."/>
            <person name="Jun S."/>
            <person name="Lee S.J."/>
            <person name="Kim Y."/>
            <person name="Won Y.J."/>
        </authorList>
    </citation>
    <scope>NUCLEOTIDE SEQUENCE [LARGE SCALE GENOMIC DNA]</scope>
    <source>
        <strain evidence="1">Wonlab-2016</strain>
    </source>
</reference>
<protein>
    <submittedName>
        <fullName evidence="1">Uncharacterized protein</fullName>
    </submittedName>
</protein>
<proteinExistence type="predicted"/>
<dbReference type="EMBL" id="JACVVK020000559">
    <property type="protein sequence ID" value="KAK7466035.1"/>
    <property type="molecule type" value="Genomic_DNA"/>
</dbReference>
<dbReference type="Proteomes" id="UP001519460">
    <property type="component" value="Unassembled WGS sequence"/>
</dbReference>
<dbReference type="AlphaFoldDB" id="A0ABD0JA03"/>
<organism evidence="1 2">
    <name type="scientific">Batillaria attramentaria</name>
    <dbReference type="NCBI Taxonomy" id="370345"/>
    <lineage>
        <taxon>Eukaryota</taxon>
        <taxon>Metazoa</taxon>
        <taxon>Spiralia</taxon>
        <taxon>Lophotrochozoa</taxon>
        <taxon>Mollusca</taxon>
        <taxon>Gastropoda</taxon>
        <taxon>Caenogastropoda</taxon>
        <taxon>Sorbeoconcha</taxon>
        <taxon>Cerithioidea</taxon>
        <taxon>Batillariidae</taxon>
        <taxon>Batillaria</taxon>
    </lineage>
</organism>
<name>A0ABD0JA03_9CAEN</name>
<keyword evidence="2" id="KW-1185">Reference proteome</keyword>
<gene>
    <name evidence="1" type="ORF">BaRGS_00037405</name>
</gene>
<accession>A0ABD0JA03</accession>